<evidence type="ECO:0000256" key="3">
    <source>
        <dbReference type="ARBA" id="ARBA00022741"/>
    </source>
</evidence>
<dbReference type="PROSITE" id="PS50011">
    <property type="entry name" value="PROTEIN_KINASE_DOM"/>
    <property type="match status" value="1"/>
</dbReference>
<protein>
    <recommendedName>
        <fullName evidence="7">Protein kinase domain-containing protein</fullName>
    </recommendedName>
</protein>
<keyword evidence="5" id="KW-0067">ATP-binding</keyword>
<name>A0A9Q0H8B7_9MAGN</name>
<keyword evidence="1" id="KW-0723">Serine/threonine-protein kinase</keyword>
<dbReference type="EMBL" id="JAMYWD010000009">
    <property type="protein sequence ID" value="KAJ4961423.1"/>
    <property type="molecule type" value="Genomic_DNA"/>
</dbReference>
<keyword evidence="3" id="KW-0547">Nucleotide-binding</keyword>
<dbReference type="InterPro" id="IPR000719">
    <property type="entry name" value="Prot_kinase_dom"/>
</dbReference>
<evidence type="ECO:0000256" key="6">
    <source>
        <dbReference type="SAM" id="Phobius"/>
    </source>
</evidence>
<feature type="transmembrane region" description="Helical" evidence="6">
    <location>
        <begin position="109"/>
        <end position="132"/>
    </location>
</feature>
<feature type="transmembrane region" description="Helical" evidence="6">
    <location>
        <begin position="84"/>
        <end position="103"/>
    </location>
</feature>
<dbReference type="OrthoDB" id="40902at2759"/>
<keyword evidence="4" id="KW-0418">Kinase</keyword>
<comment type="caution">
    <text evidence="8">The sequence shown here is derived from an EMBL/GenBank/DDBJ whole genome shotgun (WGS) entry which is preliminary data.</text>
</comment>
<evidence type="ECO:0000313" key="9">
    <source>
        <dbReference type="Proteomes" id="UP001141806"/>
    </source>
</evidence>
<evidence type="ECO:0000256" key="4">
    <source>
        <dbReference type="ARBA" id="ARBA00022777"/>
    </source>
</evidence>
<keyword evidence="6" id="KW-1133">Transmembrane helix</keyword>
<evidence type="ECO:0000259" key="7">
    <source>
        <dbReference type="PROSITE" id="PS50011"/>
    </source>
</evidence>
<dbReference type="Proteomes" id="UP001141806">
    <property type="component" value="Unassembled WGS sequence"/>
</dbReference>
<keyword evidence="2" id="KW-0808">Transferase</keyword>
<dbReference type="SUPFAM" id="SSF56112">
    <property type="entry name" value="Protein kinase-like (PK-like)"/>
    <property type="match status" value="1"/>
</dbReference>
<proteinExistence type="predicted"/>
<dbReference type="GO" id="GO:0004674">
    <property type="term" value="F:protein serine/threonine kinase activity"/>
    <property type="evidence" value="ECO:0007669"/>
    <property type="project" value="UniProtKB-KW"/>
</dbReference>
<gene>
    <name evidence="8" type="ORF">NE237_021333</name>
</gene>
<dbReference type="AlphaFoldDB" id="A0A9Q0H8B7"/>
<reference evidence="8" key="1">
    <citation type="journal article" date="2023" name="Plant J.">
        <title>The genome of the king protea, Protea cynaroides.</title>
        <authorList>
            <person name="Chang J."/>
            <person name="Duong T.A."/>
            <person name="Schoeman C."/>
            <person name="Ma X."/>
            <person name="Roodt D."/>
            <person name="Barker N."/>
            <person name="Li Z."/>
            <person name="Van de Peer Y."/>
            <person name="Mizrachi E."/>
        </authorList>
    </citation>
    <scope>NUCLEOTIDE SEQUENCE</scope>
    <source>
        <tissue evidence="8">Young leaves</tissue>
    </source>
</reference>
<sequence>MTTHSPTETYLDIVIELCDSSDLNDRVTKRTFSDIEAAAITLPLMEAIAHCHRRGVAHHDINPDNILFVSRNGLKLADFGSAELEIAAIASLFLLFSAAGFLVNFMDSILLPLSLISLIALFTFGQEFLFFLSSKERPIWNRESLLQSSAPPYWSLLSLHPSRIGSP</sequence>
<evidence type="ECO:0000313" key="8">
    <source>
        <dbReference type="EMBL" id="KAJ4961423.1"/>
    </source>
</evidence>
<keyword evidence="9" id="KW-1185">Reference proteome</keyword>
<organism evidence="8 9">
    <name type="scientific">Protea cynaroides</name>
    <dbReference type="NCBI Taxonomy" id="273540"/>
    <lineage>
        <taxon>Eukaryota</taxon>
        <taxon>Viridiplantae</taxon>
        <taxon>Streptophyta</taxon>
        <taxon>Embryophyta</taxon>
        <taxon>Tracheophyta</taxon>
        <taxon>Spermatophyta</taxon>
        <taxon>Magnoliopsida</taxon>
        <taxon>Proteales</taxon>
        <taxon>Proteaceae</taxon>
        <taxon>Protea</taxon>
    </lineage>
</organism>
<evidence type="ECO:0000256" key="2">
    <source>
        <dbReference type="ARBA" id="ARBA00022679"/>
    </source>
</evidence>
<dbReference type="InterPro" id="IPR011009">
    <property type="entry name" value="Kinase-like_dom_sf"/>
</dbReference>
<dbReference type="PANTHER" id="PTHR24349">
    <property type="entry name" value="SERINE/THREONINE-PROTEIN KINASE"/>
    <property type="match status" value="1"/>
</dbReference>
<keyword evidence="6" id="KW-0472">Membrane</keyword>
<dbReference type="Pfam" id="PF00069">
    <property type="entry name" value="Pkinase"/>
    <property type="match status" value="1"/>
</dbReference>
<evidence type="ECO:0000256" key="5">
    <source>
        <dbReference type="ARBA" id="ARBA00022840"/>
    </source>
</evidence>
<evidence type="ECO:0000256" key="1">
    <source>
        <dbReference type="ARBA" id="ARBA00022527"/>
    </source>
</evidence>
<keyword evidence="6" id="KW-0812">Transmembrane</keyword>
<dbReference type="GO" id="GO:0005524">
    <property type="term" value="F:ATP binding"/>
    <property type="evidence" value="ECO:0007669"/>
    <property type="project" value="UniProtKB-KW"/>
</dbReference>
<accession>A0A9Q0H8B7</accession>
<dbReference type="InterPro" id="IPR050205">
    <property type="entry name" value="CDPK_Ser/Thr_kinases"/>
</dbReference>
<dbReference type="Gene3D" id="1.10.510.10">
    <property type="entry name" value="Transferase(Phosphotransferase) domain 1"/>
    <property type="match status" value="1"/>
</dbReference>
<feature type="domain" description="Protein kinase" evidence="7">
    <location>
        <begin position="1"/>
        <end position="167"/>
    </location>
</feature>